<organism evidence="3 4">
    <name type="scientific">Miscanthus lutarioriparius</name>
    <dbReference type="NCBI Taxonomy" id="422564"/>
    <lineage>
        <taxon>Eukaryota</taxon>
        <taxon>Viridiplantae</taxon>
        <taxon>Streptophyta</taxon>
        <taxon>Embryophyta</taxon>
        <taxon>Tracheophyta</taxon>
        <taxon>Spermatophyta</taxon>
        <taxon>Magnoliopsida</taxon>
        <taxon>Liliopsida</taxon>
        <taxon>Poales</taxon>
        <taxon>Poaceae</taxon>
        <taxon>PACMAD clade</taxon>
        <taxon>Panicoideae</taxon>
        <taxon>Andropogonodae</taxon>
        <taxon>Andropogoneae</taxon>
        <taxon>Saccharinae</taxon>
        <taxon>Miscanthus</taxon>
    </lineage>
</organism>
<evidence type="ECO:0000256" key="1">
    <source>
        <dbReference type="SAM" id="MobiDB-lite"/>
    </source>
</evidence>
<keyword evidence="4" id="KW-1185">Reference proteome</keyword>
<dbReference type="EMBL" id="CAJGYO010000019">
    <property type="protein sequence ID" value="CAD6338571.1"/>
    <property type="molecule type" value="Genomic_DNA"/>
</dbReference>
<evidence type="ECO:0000256" key="2">
    <source>
        <dbReference type="SAM" id="Phobius"/>
    </source>
</evidence>
<keyword evidence="2" id="KW-1133">Transmembrane helix</keyword>
<accession>A0A811SAF7</accession>
<keyword evidence="2" id="KW-0812">Transmembrane</keyword>
<gene>
    <name evidence="3" type="ORF">NCGR_LOCUS62669</name>
</gene>
<comment type="caution">
    <text evidence="3">The sequence shown here is derived from an EMBL/GenBank/DDBJ whole genome shotgun (WGS) entry which is preliminary data.</text>
</comment>
<sequence>MALATATARSQAVSSTAPLRGAAGASLLAALALLSRREILRRCVPTACPLGATLAATETFPTLAAACCASSSSAWTLLDARARTLLEVHIRIPAPPAPKRSAELDGLCCPDVLKLKSSALDDEEEDADGEEHESVSLLAPAPPARNAGDDGQSDSEGAGVAAVATVVVPTAYGNSQFIAATVTALRAGGSRSRRNGSWRCACASVHACHAIVHGMVACLYIHVVIIFYSASSWRLADDKHSC</sequence>
<dbReference type="Proteomes" id="UP000604825">
    <property type="component" value="Unassembled WGS sequence"/>
</dbReference>
<reference evidence="3" key="1">
    <citation type="submission" date="2020-10" db="EMBL/GenBank/DDBJ databases">
        <authorList>
            <person name="Han B."/>
            <person name="Lu T."/>
            <person name="Zhao Q."/>
            <person name="Huang X."/>
            <person name="Zhao Y."/>
        </authorList>
    </citation>
    <scope>NUCLEOTIDE SEQUENCE</scope>
</reference>
<evidence type="ECO:0000313" key="4">
    <source>
        <dbReference type="Proteomes" id="UP000604825"/>
    </source>
</evidence>
<evidence type="ECO:0000313" key="3">
    <source>
        <dbReference type="EMBL" id="CAD6338571.1"/>
    </source>
</evidence>
<feature type="region of interest" description="Disordered" evidence="1">
    <location>
        <begin position="120"/>
        <end position="156"/>
    </location>
</feature>
<name>A0A811SAF7_9POAL</name>
<feature type="transmembrane region" description="Helical" evidence="2">
    <location>
        <begin position="210"/>
        <end position="230"/>
    </location>
</feature>
<protein>
    <submittedName>
        <fullName evidence="3">Uncharacterized protein</fullName>
    </submittedName>
</protein>
<proteinExistence type="predicted"/>
<keyword evidence="2" id="KW-0472">Membrane</keyword>
<feature type="compositionally biased region" description="Acidic residues" evidence="1">
    <location>
        <begin position="120"/>
        <end position="131"/>
    </location>
</feature>
<dbReference type="AlphaFoldDB" id="A0A811SAF7"/>